<organism evidence="1 2">
    <name type="scientific">Caerostris extrusa</name>
    <name type="common">Bark spider</name>
    <name type="synonym">Caerostris bankana</name>
    <dbReference type="NCBI Taxonomy" id="172846"/>
    <lineage>
        <taxon>Eukaryota</taxon>
        <taxon>Metazoa</taxon>
        <taxon>Ecdysozoa</taxon>
        <taxon>Arthropoda</taxon>
        <taxon>Chelicerata</taxon>
        <taxon>Arachnida</taxon>
        <taxon>Araneae</taxon>
        <taxon>Araneomorphae</taxon>
        <taxon>Entelegynae</taxon>
        <taxon>Araneoidea</taxon>
        <taxon>Araneidae</taxon>
        <taxon>Caerostris</taxon>
    </lineage>
</organism>
<proteinExistence type="predicted"/>
<comment type="caution">
    <text evidence="1">The sequence shown here is derived from an EMBL/GenBank/DDBJ whole genome shotgun (WGS) entry which is preliminary data.</text>
</comment>
<sequence>MSHKDEGKSVTWPEGNKLYITAVTEDLDEVDLHEFADSYCSSDKKHLLSEAIVHNLVQYENYLSLQLQWACRQ</sequence>
<accession>A0AAV4W901</accession>
<dbReference type="Proteomes" id="UP001054945">
    <property type="component" value="Unassembled WGS sequence"/>
</dbReference>
<evidence type="ECO:0000313" key="2">
    <source>
        <dbReference type="Proteomes" id="UP001054945"/>
    </source>
</evidence>
<gene>
    <name evidence="1" type="ORF">CEXT_270811</name>
</gene>
<evidence type="ECO:0000313" key="1">
    <source>
        <dbReference type="EMBL" id="GIY79207.1"/>
    </source>
</evidence>
<keyword evidence="2" id="KW-1185">Reference proteome</keyword>
<reference evidence="1 2" key="1">
    <citation type="submission" date="2021-06" db="EMBL/GenBank/DDBJ databases">
        <title>Caerostris extrusa draft genome.</title>
        <authorList>
            <person name="Kono N."/>
            <person name="Arakawa K."/>
        </authorList>
    </citation>
    <scope>NUCLEOTIDE SEQUENCE [LARGE SCALE GENOMIC DNA]</scope>
</reference>
<protein>
    <submittedName>
        <fullName evidence="1">Uncharacterized protein</fullName>
    </submittedName>
</protein>
<dbReference type="AlphaFoldDB" id="A0AAV4W901"/>
<name>A0AAV4W901_CAEEX</name>
<dbReference type="EMBL" id="BPLR01015859">
    <property type="protein sequence ID" value="GIY79207.1"/>
    <property type="molecule type" value="Genomic_DNA"/>
</dbReference>